<comment type="caution">
    <text evidence="1">The sequence shown here is derived from an EMBL/GenBank/DDBJ whole genome shotgun (WGS) entry which is preliminary data.</text>
</comment>
<dbReference type="EMBL" id="JAVRJZ010000009">
    <property type="protein sequence ID" value="KAK2718954.1"/>
    <property type="molecule type" value="Genomic_DNA"/>
</dbReference>
<dbReference type="AlphaFoldDB" id="A0AA88I071"/>
<gene>
    <name evidence="1" type="ORF">QYM36_006085</name>
</gene>
<sequence>MDVRQSNDTKTRRLAGLECHLASKEQELNDKHLKLRQSQMEVERGIKVFKKNYLMKRREFKGMPNERMQRK</sequence>
<evidence type="ECO:0000313" key="2">
    <source>
        <dbReference type="Proteomes" id="UP001187531"/>
    </source>
</evidence>
<accession>A0AA88I071</accession>
<organism evidence="1 2">
    <name type="scientific">Artemia franciscana</name>
    <name type="common">Brine shrimp</name>
    <name type="synonym">Artemia sanfranciscana</name>
    <dbReference type="NCBI Taxonomy" id="6661"/>
    <lineage>
        <taxon>Eukaryota</taxon>
        <taxon>Metazoa</taxon>
        <taxon>Ecdysozoa</taxon>
        <taxon>Arthropoda</taxon>
        <taxon>Crustacea</taxon>
        <taxon>Branchiopoda</taxon>
        <taxon>Anostraca</taxon>
        <taxon>Artemiidae</taxon>
        <taxon>Artemia</taxon>
    </lineage>
</organism>
<name>A0AA88I071_ARTSF</name>
<proteinExistence type="predicted"/>
<evidence type="ECO:0000313" key="1">
    <source>
        <dbReference type="EMBL" id="KAK2718954.1"/>
    </source>
</evidence>
<dbReference type="Proteomes" id="UP001187531">
    <property type="component" value="Unassembled WGS sequence"/>
</dbReference>
<keyword evidence="2" id="KW-1185">Reference proteome</keyword>
<reference evidence="1" key="1">
    <citation type="submission" date="2023-07" db="EMBL/GenBank/DDBJ databases">
        <title>Chromosome-level genome assembly of Artemia franciscana.</title>
        <authorList>
            <person name="Jo E."/>
        </authorList>
    </citation>
    <scope>NUCLEOTIDE SEQUENCE</scope>
    <source>
        <tissue evidence="1">Whole body</tissue>
    </source>
</reference>
<protein>
    <submittedName>
        <fullName evidence="1">Uncharacterized protein</fullName>
    </submittedName>
</protein>